<dbReference type="EMBL" id="HE681424">
    <property type="protein sequence ID" value="CCG19626.1"/>
    <property type="molecule type" value="Genomic_DNA"/>
</dbReference>
<proteinExistence type="inferred from homology"/>
<evidence type="ECO:0000313" key="3">
    <source>
        <dbReference type="EMBL" id="CCG19626.1"/>
    </source>
</evidence>
<dbReference type="PIRSF" id="PIRSF016080">
    <property type="entry name" value="Restrict_endonuc_II_DpmII"/>
    <property type="match status" value="1"/>
</dbReference>
<comment type="similarity">
    <text evidence="1">Belongs to the DpnII type II restriction endonuclease family.</text>
</comment>
<dbReference type="REBASE" id="51623">
    <property type="entry name" value="Tas14ORF833P"/>
</dbReference>
<dbReference type="InterPro" id="IPR007637">
    <property type="entry name" value="Restrct_endonuc_II_DpnII-like"/>
</dbReference>
<dbReference type="KEGG" id="tat:KUM_0834"/>
<dbReference type="HOGENOM" id="CLU_089327_0_0_4"/>
<name>I7J1N6_9BURK</name>
<keyword evidence="1" id="KW-0680">Restriction system</keyword>
<protein>
    <recommendedName>
        <fullName evidence="1">Type-2 restriction enzyme</fullName>
        <ecNumber evidence="1">3.1.21.4</ecNumber>
    </recommendedName>
</protein>
<comment type="catalytic activity">
    <reaction evidence="1">
        <text>Endonucleolytic cleavage of DNA to give specific double-stranded fragments with terminal 5'-phosphates.</text>
        <dbReference type="EC" id="3.1.21.4"/>
    </reaction>
</comment>
<dbReference type="RefSeq" id="WP_015551700.1">
    <property type="nucleotide sequence ID" value="NC_021033.1"/>
</dbReference>
<dbReference type="InterPro" id="IPR021191">
    <property type="entry name" value="Restrct_endonuc_II_DpnII"/>
</dbReference>
<dbReference type="GO" id="GO:0003677">
    <property type="term" value="F:DNA binding"/>
    <property type="evidence" value="ECO:0007669"/>
    <property type="project" value="UniProtKB-UniRule"/>
</dbReference>
<organism evidence="3">
    <name type="scientific">Taylorella asinigenitalis 14/45</name>
    <dbReference type="NCBI Taxonomy" id="1091495"/>
    <lineage>
        <taxon>Bacteria</taxon>
        <taxon>Pseudomonadati</taxon>
        <taxon>Pseudomonadota</taxon>
        <taxon>Betaproteobacteria</taxon>
        <taxon>Burkholderiales</taxon>
        <taxon>Alcaligenaceae</taxon>
        <taxon>Taylorella</taxon>
    </lineage>
</organism>
<reference evidence="3" key="1">
    <citation type="journal article" date="2012" name="Vet. Microbiol.">
        <title>Comparative genomic analyses of the Taylorellae.</title>
        <authorList>
            <person name="Hauser H."/>
            <person name="Richter D.C."/>
            <person name="van Tonder A."/>
            <person name="Clark L."/>
            <person name="Preston A."/>
        </authorList>
    </citation>
    <scope>NUCLEOTIDE SEQUENCE</scope>
    <source>
        <strain evidence="3">14/45</strain>
    </source>
</reference>
<dbReference type="GO" id="GO:0009036">
    <property type="term" value="F:type II site-specific deoxyribonuclease activity"/>
    <property type="evidence" value="ECO:0007669"/>
    <property type="project" value="UniProtKB-UniRule"/>
</dbReference>
<gene>
    <name evidence="3" type="ORF">KUM_0834</name>
</gene>
<evidence type="ECO:0000259" key="2">
    <source>
        <dbReference type="Pfam" id="PF04556"/>
    </source>
</evidence>
<keyword evidence="1" id="KW-0378">Hydrolase</keyword>
<dbReference type="EC" id="3.1.21.4" evidence="1"/>
<comment type="function">
    <text evidence="1">A P subtype restriction enzyme that recognizes the double-stranded unmethylated sequence 5'-GATC-3'.</text>
</comment>
<feature type="domain" description="Restriction endonuclease type II DpnII-like" evidence="2">
    <location>
        <begin position="3"/>
        <end position="289"/>
    </location>
</feature>
<dbReference type="GO" id="GO:0009307">
    <property type="term" value="P:DNA restriction-modification system"/>
    <property type="evidence" value="ECO:0007669"/>
    <property type="project" value="UniProtKB-UniRule"/>
</dbReference>
<dbReference type="AlphaFoldDB" id="I7J1N6"/>
<evidence type="ECO:0000256" key="1">
    <source>
        <dbReference type="PIRNR" id="PIRNR016080"/>
    </source>
</evidence>
<dbReference type="Pfam" id="PF04556">
    <property type="entry name" value="DpnII"/>
    <property type="match status" value="1"/>
</dbReference>
<accession>I7J1N6</accession>
<keyword evidence="1 3" id="KW-0255">Endonuclease</keyword>
<keyword evidence="1" id="KW-0540">Nuclease</keyword>
<dbReference type="BioCyc" id="TASI1091495:G13GE-830-MONOMER"/>
<sequence>MRDFDEWFKTLQYGVTDYSYFIDFDKVYENVEQWKPELHLINSLVGSKNIEEDFIKLVKKYPKVLECIPVLLAVRLKRNKNGYSEPIVIYDGGKNIEFDFSAKNFSSEIYLKFMDKTGLFELLSNRIISNVVDYVTGVETGLNSNARKNRSGALMETKVEKILIENGFVENSTYFKQMSDKKISDKWKIDLSSITNNGINPKKFDFVIFTNNKVFAVEVNYYGKSGSKPNETARSYKFIADASKNIENFQFVWITDGPGWRSSTSKLMDTFANSDHVYNLKDLESGGVKKIFS</sequence>